<proteinExistence type="predicted"/>
<gene>
    <name evidence="1" type="ORF">A3B51_03620</name>
</gene>
<organism evidence="1 2">
    <name type="scientific">Candidatus Curtissbacteria bacterium RIFCSPLOWO2_01_FULL_41_18</name>
    <dbReference type="NCBI Taxonomy" id="1797727"/>
    <lineage>
        <taxon>Bacteria</taxon>
        <taxon>Candidatus Curtissiibacteriota</taxon>
    </lineage>
</organism>
<dbReference type="STRING" id="1797727.A3B51_03620"/>
<protein>
    <submittedName>
        <fullName evidence="1">Uncharacterized protein</fullName>
    </submittedName>
</protein>
<reference evidence="1 2" key="1">
    <citation type="journal article" date="2016" name="Nat. Commun.">
        <title>Thousands of microbial genomes shed light on interconnected biogeochemical processes in an aquifer system.</title>
        <authorList>
            <person name="Anantharaman K."/>
            <person name="Brown C.T."/>
            <person name="Hug L.A."/>
            <person name="Sharon I."/>
            <person name="Castelle C.J."/>
            <person name="Probst A.J."/>
            <person name="Thomas B.C."/>
            <person name="Singh A."/>
            <person name="Wilkins M.J."/>
            <person name="Karaoz U."/>
            <person name="Brodie E.L."/>
            <person name="Williams K.H."/>
            <person name="Hubbard S.S."/>
            <person name="Banfield J.F."/>
        </authorList>
    </citation>
    <scope>NUCLEOTIDE SEQUENCE [LARGE SCALE GENOMIC DNA]</scope>
</reference>
<name>A0A1F5HL84_9BACT</name>
<comment type="caution">
    <text evidence="1">The sequence shown here is derived from an EMBL/GenBank/DDBJ whole genome shotgun (WGS) entry which is preliminary data.</text>
</comment>
<evidence type="ECO:0000313" key="2">
    <source>
        <dbReference type="Proteomes" id="UP000176780"/>
    </source>
</evidence>
<accession>A0A1F5HL84</accession>
<dbReference type="Proteomes" id="UP000176780">
    <property type="component" value="Unassembled WGS sequence"/>
</dbReference>
<evidence type="ECO:0000313" key="1">
    <source>
        <dbReference type="EMBL" id="OGE04854.1"/>
    </source>
</evidence>
<dbReference type="AlphaFoldDB" id="A0A1F5HL84"/>
<sequence>MFQMGKPRSFFQNIKRAGNGTVNSESVRPFHFYRVQFQVFANKLDIVKIRLYYYPQPAT</sequence>
<dbReference type="EMBL" id="MFBQ01000018">
    <property type="protein sequence ID" value="OGE04854.1"/>
    <property type="molecule type" value="Genomic_DNA"/>
</dbReference>